<evidence type="ECO:0000256" key="7">
    <source>
        <dbReference type="ARBA" id="ARBA00023242"/>
    </source>
</evidence>
<evidence type="ECO:0000313" key="9">
    <source>
        <dbReference type="Ensembl" id="ENSSMAP00000000338.2"/>
    </source>
</evidence>
<dbReference type="Ensembl" id="ENSSMAT00000000343.2">
    <property type="protein sequence ID" value="ENSSMAP00000000338.2"/>
    <property type="gene ID" value="ENSSMAG00000000219.2"/>
</dbReference>
<keyword evidence="7" id="KW-0539">Nucleus</keyword>
<sequence length="127" mass="14786">LGFRQQQQEKSAEGTTQQSGEGTQVISGRRYTKMNRCRLVLLCRKRIRLFCDELNALVPFCDASTDRVTTLHWTTAFLRFISKMFGDALKKVQHSRTRRDRLPSPARLQARSRDNKEKDETLIIDLE</sequence>
<evidence type="ECO:0000256" key="1">
    <source>
        <dbReference type="ARBA" id="ARBA00004123"/>
    </source>
</evidence>
<feature type="region of interest" description="Disordered" evidence="8">
    <location>
        <begin position="94"/>
        <end position="127"/>
    </location>
</feature>
<dbReference type="PANTHER" id="PTHR15402:SF2">
    <property type="entry name" value="TRANSCRIPTION FACTOR LIKE 5"/>
    <property type="match status" value="1"/>
</dbReference>
<keyword evidence="4" id="KW-0805">Transcription regulation</keyword>
<evidence type="ECO:0008006" key="11">
    <source>
        <dbReference type="Google" id="ProtNLM"/>
    </source>
</evidence>
<dbReference type="PANTHER" id="PTHR15402">
    <property type="entry name" value="TRANSCRIPTION FACTOR-LIKE 5 PROTEIN"/>
    <property type="match status" value="1"/>
</dbReference>
<dbReference type="GO" id="GO:0000978">
    <property type="term" value="F:RNA polymerase II cis-regulatory region sequence-specific DNA binding"/>
    <property type="evidence" value="ECO:0007669"/>
    <property type="project" value="TreeGrafter"/>
</dbReference>
<keyword evidence="2" id="KW-0217">Developmental protein</keyword>
<dbReference type="GeneTree" id="ENSGT00940000174854"/>
<feature type="compositionally biased region" description="Basic and acidic residues" evidence="8">
    <location>
        <begin position="111"/>
        <end position="121"/>
    </location>
</feature>
<dbReference type="Proteomes" id="UP000694558">
    <property type="component" value="Chromosome 11"/>
</dbReference>
<feature type="region of interest" description="Disordered" evidence="8">
    <location>
        <begin position="1"/>
        <end position="27"/>
    </location>
</feature>
<keyword evidence="3" id="KW-0221">Differentiation</keyword>
<evidence type="ECO:0000256" key="2">
    <source>
        <dbReference type="ARBA" id="ARBA00022473"/>
    </source>
</evidence>
<organism evidence="9 10">
    <name type="scientific">Scophthalmus maximus</name>
    <name type="common">Turbot</name>
    <name type="synonym">Psetta maxima</name>
    <dbReference type="NCBI Taxonomy" id="52904"/>
    <lineage>
        <taxon>Eukaryota</taxon>
        <taxon>Metazoa</taxon>
        <taxon>Chordata</taxon>
        <taxon>Craniata</taxon>
        <taxon>Vertebrata</taxon>
        <taxon>Euteleostomi</taxon>
        <taxon>Actinopterygii</taxon>
        <taxon>Neopterygii</taxon>
        <taxon>Teleostei</taxon>
        <taxon>Neoteleostei</taxon>
        <taxon>Acanthomorphata</taxon>
        <taxon>Carangaria</taxon>
        <taxon>Pleuronectiformes</taxon>
        <taxon>Pleuronectoidei</taxon>
        <taxon>Scophthalmidae</taxon>
        <taxon>Scophthalmus</taxon>
    </lineage>
</organism>
<evidence type="ECO:0000313" key="10">
    <source>
        <dbReference type="Proteomes" id="UP000694558"/>
    </source>
</evidence>
<accession>A0A8D2ZD80</accession>
<evidence type="ECO:0000256" key="8">
    <source>
        <dbReference type="SAM" id="MobiDB-lite"/>
    </source>
</evidence>
<comment type="subcellular location">
    <subcellularLocation>
        <location evidence="1">Nucleus</location>
    </subcellularLocation>
</comment>
<evidence type="ECO:0000256" key="5">
    <source>
        <dbReference type="ARBA" id="ARBA00023125"/>
    </source>
</evidence>
<dbReference type="GO" id="GO:0000981">
    <property type="term" value="F:DNA-binding transcription factor activity, RNA polymerase II-specific"/>
    <property type="evidence" value="ECO:0007669"/>
    <property type="project" value="TreeGrafter"/>
</dbReference>
<evidence type="ECO:0000256" key="4">
    <source>
        <dbReference type="ARBA" id="ARBA00023015"/>
    </source>
</evidence>
<reference evidence="9" key="1">
    <citation type="submission" date="2023-05" db="EMBL/GenBank/DDBJ databases">
        <title>High-quality long-read genome of Scophthalmus maximus.</title>
        <authorList>
            <person name="Lien S."/>
            <person name="Martinez P."/>
        </authorList>
    </citation>
    <scope>NUCLEOTIDE SEQUENCE [LARGE SCALE GENOMIC DNA]</scope>
</reference>
<evidence type="ECO:0000256" key="3">
    <source>
        <dbReference type="ARBA" id="ARBA00022782"/>
    </source>
</evidence>
<reference evidence="9" key="2">
    <citation type="submission" date="2025-08" db="UniProtKB">
        <authorList>
            <consortium name="Ensembl"/>
        </authorList>
    </citation>
    <scope>IDENTIFICATION</scope>
</reference>
<dbReference type="GO" id="GO:0030154">
    <property type="term" value="P:cell differentiation"/>
    <property type="evidence" value="ECO:0007669"/>
    <property type="project" value="UniProtKB-KW"/>
</dbReference>
<name>A0A8D2ZD80_SCOMX</name>
<protein>
    <recommendedName>
        <fullName evidence="11">BHLH domain-containing protein</fullName>
    </recommendedName>
</protein>
<dbReference type="InterPro" id="IPR039583">
    <property type="entry name" value="TCFL5/SOLH1/2"/>
</dbReference>
<keyword evidence="6" id="KW-0804">Transcription</keyword>
<dbReference type="GO" id="GO:0007283">
    <property type="term" value="P:spermatogenesis"/>
    <property type="evidence" value="ECO:0007669"/>
    <property type="project" value="InterPro"/>
</dbReference>
<keyword evidence="5" id="KW-0238">DNA-binding</keyword>
<feature type="compositionally biased region" description="Polar residues" evidence="8">
    <location>
        <begin position="1"/>
        <end position="26"/>
    </location>
</feature>
<evidence type="ECO:0000256" key="6">
    <source>
        <dbReference type="ARBA" id="ARBA00023163"/>
    </source>
</evidence>
<dbReference type="GO" id="GO:0005634">
    <property type="term" value="C:nucleus"/>
    <property type="evidence" value="ECO:0007669"/>
    <property type="project" value="UniProtKB-SubCell"/>
</dbReference>
<proteinExistence type="predicted"/>
<dbReference type="AlphaFoldDB" id="A0A8D2ZD80"/>